<dbReference type="AlphaFoldDB" id="A0A059F5B6"/>
<dbReference type="Proteomes" id="UP000030655">
    <property type="component" value="Unassembled WGS sequence"/>
</dbReference>
<proteinExistence type="predicted"/>
<dbReference type="InterPro" id="IPR024445">
    <property type="entry name" value="Tnp_ISXO2-like"/>
</dbReference>
<feature type="non-terminal residue" evidence="2">
    <location>
        <position position="1"/>
    </location>
</feature>
<reference evidence="3" key="1">
    <citation type="submission" date="2013-02" db="EMBL/GenBank/DDBJ databases">
        <authorList>
            <consortium name="The Broad Institute Genome Sequencing Platform"/>
            <person name="Cuomo C."/>
            <person name="Becnel J."/>
            <person name="Sanscrainte N."/>
            <person name="Walker B."/>
            <person name="Young S.K."/>
            <person name="Zeng Q."/>
            <person name="Gargeya S."/>
            <person name="Fitzgerald M."/>
            <person name="Haas B."/>
            <person name="Abouelleil A."/>
            <person name="Alvarado L."/>
            <person name="Arachchi H.M."/>
            <person name="Berlin A.M."/>
            <person name="Chapman S.B."/>
            <person name="Dewar J."/>
            <person name="Goldberg J."/>
            <person name="Griggs A."/>
            <person name="Gujja S."/>
            <person name="Hansen M."/>
            <person name="Howarth C."/>
            <person name="Imamovic A."/>
            <person name="Larimer J."/>
            <person name="McCowan C."/>
            <person name="Murphy C."/>
            <person name="Neiman D."/>
            <person name="Pearson M."/>
            <person name="Priest M."/>
            <person name="Roberts A."/>
            <person name="Saif S."/>
            <person name="Shea T."/>
            <person name="Sisk P."/>
            <person name="Sykes S."/>
            <person name="Wortman J."/>
            <person name="Nusbaum C."/>
            <person name="Birren B."/>
        </authorList>
    </citation>
    <scope>NUCLEOTIDE SEQUENCE [LARGE SCALE GENOMIC DNA]</scope>
    <source>
        <strain evidence="3">PRA339</strain>
    </source>
</reference>
<dbReference type="InterPro" id="IPR053164">
    <property type="entry name" value="IS1016-like_transposase"/>
</dbReference>
<evidence type="ECO:0000313" key="2">
    <source>
        <dbReference type="EMBL" id="KCZ82395.1"/>
    </source>
</evidence>
<dbReference type="PANTHER" id="PTHR47163:SF2">
    <property type="entry name" value="SI:DKEY-17M8.2"/>
    <property type="match status" value="1"/>
</dbReference>
<organism evidence="2 3">
    <name type="scientific">Anncaliia algerae PRA339</name>
    <dbReference type="NCBI Taxonomy" id="1288291"/>
    <lineage>
        <taxon>Eukaryota</taxon>
        <taxon>Fungi</taxon>
        <taxon>Fungi incertae sedis</taxon>
        <taxon>Microsporidia</taxon>
        <taxon>Tubulinosematoidea</taxon>
        <taxon>Tubulinosematidae</taxon>
        <taxon>Anncaliia</taxon>
    </lineage>
</organism>
<evidence type="ECO:0000259" key="1">
    <source>
        <dbReference type="Pfam" id="PF12762"/>
    </source>
</evidence>
<protein>
    <recommendedName>
        <fullName evidence="1">ISXO2-like transposase domain-containing protein</fullName>
    </recommendedName>
</protein>
<name>A0A059F5B6_9MICR</name>
<dbReference type="VEuPathDB" id="MicrosporidiaDB:H312_00053"/>
<feature type="domain" description="ISXO2-like transposase" evidence="1">
    <location>
        <begin position="8"/>
        <end position="82"/>
    </location>
</feature>
<evidence type="ECO:0000313" key="3">
    <source>
        <dbReference type="Proteomes" id="UP000030655"/>
    </source>
</evidence>
<dbReference type="HOGENOM" id="CLU_044348_6_1_1"/>
<accession>A0A059F5B6</accession>
<dbReference type="EMBL" id="KK365130">
    <property type="protein sequence ID" value="KCZ82395.1"/>
    <property type="molecule type" value="Genomic_DNA"/>
</dbReference>
<dbReference type="PANTHER" id="PTHR47163">
    <property type="entry name" value="DDE_TNP_IS1595 DOMAIN-CONTAINING PROTEIN"/>
    <property type="match status" value="1"/>
</dbReference>
<keyword evidence="3" id="KW-1185">Reference proteome</keyword>
<dbReference type="OrthoDB" id="8597234at2759"/>
<gene>
    <name evidence="2" type="ORF">H312_00053</name>
</gene>
<sequence length="118" mass="13869">GRTKNPTNRNKQTINNIILENIELGTTIVTDSWSGYVDLTKLDYFHLTVNHTENFIDPSTGANKQSIENRCLVYKKKFKNRYINNPSDFSLLFAEFSFKLIFKDHSFSYFMQNLNKFN</sequence>
<reference evidence="2 3" key="2">
    <citation type="submission" date="2014-03" db="EMBL/GenBank/DDBJ databases">
        <title>The Genome Sequence of Anncaliia algerae insect isolate PRA339.</title>
        <authorList>
            <consortium name="The Broad Institute Genome Sequencing Platform"/>
            <consortium name="The Broad Institute Genome Sequencing Center for Infectious Disease"/>
            <person name="Cuomo C."/>
            <person name="Becnel J."/>
            <person name="Sanscrainte N."/>
            <person name="Walker B."/>
            <person name="Young S.K."/>
            <person name="Zeng Q."/>
            <person name="Gargeya S."/>
            <person name="Fitzgerald M."/>
            <person name="Haas B."/>
            <person name="Abouelleil A."/>
            <person name="Alvarado L."/>
            <person name="Arachchi H.M."/>
            <person name="Berlin A.M."/>
            <person name="Chapman S.B."/>
            <person name="Dewar J."/>
            <person name="Goldberg J."/>
            <person name="Griggs A."/>
            <person name="Gujja S."/>
            <person name="Hansen M."/>
            <person name="Howarth C."/>
            <person name="Imamovic A."/>
            <person name="Larimer J."/>
            <person name="McCowan C."/>
            <person name="Murphy C."/>
            <person name="Neiman D."/>
            <person name="Pearson M."/>
            <person name="Priest M."/>
            <person name="Roberts A."/>
            <person name="Saif S."/>
            <person name="Shea T."/>
            <person name="Sisk P."/>
            <person name="Sykes S."/>
            <person name="Wortman J."/>
            <person name="Nusbaum C."/>
            <person name="Birren B."/>
        </authorList>
    </citation>
    <scope>NUCLEOTIDE SEQUENCE [LARGE SCALE GENOMIC DNA]</scope>
    <source>
        <strain evidence="2 3">PRA339</strain>
    </source>
</reference>
<dbReference type="Pfam" id="PF12762">
    <property type="entry name" value="DDE_Tnp_IS1595"/>
    <property type="match status" value="1"/>
</dbReference>